<gene>
    <name evidence="3" type="ORF">EDM02_00230</name>
</gene>
<dbReference type="SUPFAM" id="SSF48452">
    <property type="entry name" value="TPR-like"/>
    <property type="match status" value="1"/>
</dbReference>
<dbReference type="SMART" id="SM00028">
    <property type="entry name" value="TPR"/>
    <property type="match status" value="2"/>
</dbReference>
<feature type="region of interest" description="Disordered" evidence="2">
    <location>
        <begin position="37"/>
        <end position="141"/>
    </location>
</feature>
<organism evidence="3 4">
    <name type="scientific">Candidatus Cardinium hertigii</name>
    <dbReference type="NCBI Taxonomy" id="247481"/>
    <lineage>
        <taxon>Bacteria</taxon>
        <taxon>Pseudomonadati</taxon>
        <taxon>Bacteroidota</taxon>
        <taxon>Cytophagia</taxon>
        <taxon>Cytophagales</taxon>
        <taxon>Amoebophilaceae</taxon>
        <taxon>Candidatus Cardinium</taxon>
    </lineage>
</organism>
<dbReference type="Gene3D" id="1.25.40.10">
    <property type="entry name" value="Tetratricopeptide repeat domain"/>
    <property type="match status" value="1"/>
</dbReference>
<keyword evidence="4" id="KW-1185">Reference proteome</keyword>
<feature type="compositionally biased region" description="Basic residues" evidence="2">
    <location>
        <begin position="37"/>
        <end position="47"/>
    </location>
</feature>
<dbReference type="PROSITE" id="PS50005">
    <property type="entry name" value="TPR"/>
    <property type="match status" value="1"/>
</dbReference>
<dbReference type="Gene3D" id="1.25.40.1040">
    <property type="match status" value="1"/>
</dbReference>
<dbReference type="PANTHER" id="PTHR12558">
    <property type="entry name" value="CELL DIVISION CYCLE 16,23,27"/>
    <property type="match status" value="1"/>
</dbReference>
<dbReference type="InterPro" id="IPR011990">
    <property type="entry name" value="TPR-like_helical_dom_sf"/>
</dbReference>
<feature type="repeat" description="TPR" evidence="1">
    <location>
        <begin position="358"/>
        <end position="391"/>
    </location>
</feature>
<feature type="compositionally biased region" description="Low complexity" evidence="2">
    <location>
        <begin position="91"/>
        <end position="105"/>
    </location>
</feature>
<dbReference type="PANTHER" id="PTHR12558:SF13">
    <property type="entry name" value="CELL DIVISION CYCLE PROTEIN 27 HOMOLOG"/>
    <property type="match status" value="1"/>
</dbReference>
<protein>
    <submittedName>
        <fullName evidence="3">Tetratricopeptide repeat protein</fullName>
    </submittedName>
</protein>
<keyword evidence="1" id="KW-0802">TPR repeat</keyword>
<dbReference type="AlphaFoldDB" id="A0A3N2QDE6"/>
<proteinExistence type="predicted"/>
<evidence type="ECO:0000313" key="3">
    <source>
        <dbReference type="EMBL" id="ROT47818.1"/>
    </source>
</evidence>
<accession>A0A3N2QDE6</accession>
<dbReference type="InterPro" id="IPR019734">
    <property type="entry name" value="TPR_rpt"/>
</dbReference>
<feature type="compositionally biased region" description="Basic and acidic residues" evidence="2">
    <location>
        <begin position="49"/>
        <end position="58"/>
    </location>
</feature>
<dbReference type="Pfam" id="PF13181">
    <property type="entry name" value="TPR_8"/>
    <property type="match status" value="1"/>
</dbReference>
<name>A0A3N2QDE6_9BACT</name>
<reference evidence="3 4" key="1">
    <citation type="submission" date="2018-09" db="EMBL/GenBank/DDBJ databases">
        <title>Comparative Genomics of Wolbachia-Cardinium Dual Endosymbiosis in a Plant-Parasitic Nematode.</title>
        <authorList>
            <person name="Brown A.M.V."/>
            <person name="Wasala S.K."/>
            <person name="Howe D.K."/>
            <person name="Peetz A.B."/>
            <person name="Zasada I.A."/>
            <person name="Denver D.R."/>
        </authorList>
    </citation>
    <scope>NUCLEOTIDE SEQUENCE [LARGE SCALE GENOMIC DNA]</scope>
    <source>
        <strain evidence="3 4">Pp_1</strain>
    </source>
</reference>
<sequence length="594" mass="67215">MYIILWFFLIICVIPHNAFAIPKTIAKIVQTFEGKHKKKKANPKAKLNKANDKCKDALPIDTSASPTGDAEEAPVVVPEQVSEEAPKNEPASVSSEASSSANAVEGTPNAVEGTPNAVEGAPNAVEDAPQNEPTKAEQARLGIDKAIKDRKLVKHPATWYYRGVIYDQLLREQITSQAAPDLLNEALAAYEEAKKLSVLSSQFHSFALGNIAALWNYYLEKGIAYSLQESFDQAVDHFAVCRRIIPEEPTPLLYTAIVYHNNDKPEEALRYYSDYLQDKGSVQNKEAYPAVFRAMADIQYNKLKKFDEAITLLDTTLVTFPLHNELLEEKLLIYKDANKIEEYEASLATVVSNKNKEVESCYAYAYFLENQGRIEEAISYYQQILKLKPNQHNTLRQMGLLFYNEAIKAYAIVQKLDGQIKQLGTGGGITEDLWSLIGVNVKQPFSYPLGTALTEKIVMYSVHPFFSSTTFVVHDGPLMQSSGIGNLRISDRIKADSLDDTSTLYRYIAKKIAVELLCYNRVQTIIELERFLAKSLHYLEMAYMQNKKDKTITQALYYNYFYLKKYGSAKRMLSIMQRQKQYVSQEDDPFFTEK</sequence>
<comment type="caution">
    <text evidence="3">The sequence shown here is derived from an EMBL/GenBank/DDBJ whole genome shotgun (WGS) entry which is preliminary data.</text>
</comment>
<evidence type="ECO:0000256" key="1">
    <source>
        <dbReference type="PROSITE-ProRule" id="PRU00339"/>
    </source>
</evidence>
<dbReference type="Proteomes" id="UP000270927">
    <property type="component" value="Unassembled WGS sequence"/>
</dbReference>
<evidence type="ECO:0000313" key="4">
    <source>
        <dbReference type="Proteomes" id="UP000270927"/>
    </source>
</evidence>
<dbReference type="EMBL" id="RARA01000009">
    <property type="protein sequence ID" value="ROT47818.1"/>
    <property type="molecule type" value="Genomic_DNA"/>
</dbReference>
<dbReference type="OrthoDB" id="739506at2"/>
<evidence type="ECO:0000256" key="2">
    <source>
        <dbReference type="SAM" id="MobiDB-lite"/>
    </source>
</evidence>